<evidence type="ECO:0000313" key="2">
    <source>
        <dbReference type="EMBL" id="KAK2829718.1"/>
    </source>
</evidence>
<dbReference type="Proteomes" id="UP001187315">
    <property type="component" value="Unassembled WGS sequence"/>
</dbReference>
<accession>A0AA88S818</accession>
<sequence length="89" mass="9419">MCSVAPSSRSAPVGCSTGIITAPDLMTQRKTWERETRHGGGRRRGGAGSEGAEPTDAPSILHGGLIPDLDYWLCFSRKLTKGASCDLQS</sequence>
<dbReference type="EMBL" id="JAVHJS010000018">
    <property type="protein sequence ID" value="KAK2829718.1"/>
    <property type="molecule type" value="Genomic_DNA"/>
</dbReference>
<protein>
    <submittedName>
        <fullName evidence="2">Uncharacterized protein</fullName>
    </submittedName>
</protein>
<feature type="region of interest" description="Disordered" evidence="1">
    <location>
        <begin position="26"/>
        <end position="59"/>
    </location>
</feature>
<comment type="caution">
    <text evidence="2">The sequence shown here is derived from an EMBL/GenBank/DDBJ whole genome shotgun (WGS) entry which is preliminary data.</text>
</comment>
<gene>
    <name evidence="2" type="ORF">Q7C36_017708</name>
</gene>
<proteinExistence type="predicted"/>
<dbReference type="AlphaFoldDB" id="A0AA88S818"/>
<name>A0AA88S818_TACVA</name>
<organism evidence="2 3">
    <name type="scientific">Tachysurus vachellii</name>
    <name type="common">Darkbarbel catfish</name>
    <name type="synonym">Pelteobagrus vachellii</name>
    <dbReference type="NCBI Taxonomy" id="175792"/>
    <lineage>
        <taxon>Eukaryota</taxon>
        <taxon>Metazoa</taxon>
        <taxon>Chordata</taxon>
        <taxon>Craniata</taxon>
        <taxon>Vertebrata</taxon>
        <taxon>Euteleostomi</taxon>
        <taxon>Actinopterygii</taxon>
        <taxon>Neopterygii</taxon>
        <taxon>Teleostei</taxon>
        <taxon>Ostariophysi</taxon>
        <taxon>Siluriformes</taxon>
        <taxon>Bagridae</taxon>
        <taxon>Tachysurus</taxon>
    </lineage>
</organism>
<keyword evidence="3" id="KW-1185">Reference proteome</keyword>
<reference evidence="2" key="1">
    <citation type="submission" date="2023-08" db="EMBL/GenBank/DDBJ databases">
        <title>Pelteobagrus vachellii genome.</title>
        <authorList>
            <person name="Liu H."/>
        </authorList>
    </citation>
    <scope>NUCLEOTIDE SEQUENCE</scope>
    <source>
        <strain evidence="2">PRFRI_2022a</strain>
        <tissue evidence="2">Muscle</tissue>
    </source>
</reference>
<evidence type="ECO:0000313" key="3">
    <source>
        <dbReference type="Proteomes" id="UP001187315"/>
    </source>
</evidence>
<evidence type="ECO:0000256" key="1">
    <source>
        <dbReference type="SAM" id="MobiDB-lite"/>
    </source>
</evidence>